<accession>A0A5E4D136</accession>
<evidence type="ECO:0000313" key="3">
    <source>
        <dbReference type="Proteomes" id="UP000335636"/>
    </source>
</evidence>
<keyword evidence="3" id="KW-1185">Reference proteome</keyword>
<reference evidence="2 3" key="1">
    <citation type="submission" date="2019-04" db="EMBL/GenBank/DDBJ databases">
        <authorList>
            <person name="Alioto T."/>
            <person name="Alioto T."/>
        </authorList>
    </citation>
    <scope>NUCLEOTIDE SEQUENCE [LARGE SCALE GENOMIC DNA]</scope>
</reference>
<dbReference type="AlphaFoldDB" id="A0A5E4D136"/>
<dbReference type="Proteomes" id="UP000335636">
    <property type="component" value="Unassembled WGS sequence"/>
</dbReference>
<evidence type="ECO:0000313" key="1">
    <source>
        <dbReference type="EMBL" id="KAF7472074.1"/>
    </source>
</evidence>
<protein>
    <submittedName>
        <fullName evidence="2">Uncharacterized protein</fullName>
    </submittedName>
</protein>
<evidence type="ECO:0000313" key="2">
    <source>
        <dbReference type="EMBL" id="VTJ87854.1"/>
    </source>
</evidence>
<gene>
    <name evidence="1" type="ORF">GHT09_016949</name>
    <name evidence="2" type="ORF">MONAX_5E047952</name>
</gene>
<dbReference type="EMBL" id="CABDUW010002740">
    <property type="protein sequence ID" value="VTJ87854.1"/>
    <property type="molecule type" value="Genomic_DNA"/>
</dbReference>
<dbReference type="Proteomes" id="UP000662637">
    <property type="component" value="Unassembled WGS sequence"/>
</dbReference>
<name>A0A5E4D136_MARMO</name>
<dbReference type="EMBL" id="WJEC01006583">
    <property type="protein sequence ID" value="KAF7472074.1"/>
    <property type="molecule type" value="Genomic_DNA"/>
</dbReference>
<organism evidence="2 3">
    <name type="scientific">Marmota monax</name>
    <name type="common">Woodchuck</name>
    <dbReference type="NCBI Taxonomy" id="9995"/>
    <lineage>
        <taxon>Eukaryota</taxon>
        <taxon>Metazoa</taxon>
        <taxon>Chordata</taxon>
        <taxon>Craniata</taxon>
        <taxon>Vertebrata</taxon>
        <taxon>Euteleostomi</taxon>
        <taxon>Mammalia</taxon>
        <taxon>Eutheria</taxon>
        <taxon>Euarchontoglires</taxon>
        <taxon>Glires</taxon>
        <taxon>Rodentia</taxon>
        <taxon>Sciuromorpha</taxon>
        <taxon>Sciuridae</taxon>
        <taxon>Xerinae</taxon>
        <taxon>Marmotini</taxon>
        <taxon>Marmota</taxon>
    </lineage>
</organism>
<sequence>MSVRSRGGSGRGSGRSRWLWLLCSKGACGNSGGSFFLEAALAPVDLCYGGGNSGGTGSWLGGGGGGGGGSNNNSNIVGCSVVARQGVCSSNSGALAEAMAVSLASCSGSSSDIGSSVSCALSAAATLCSGGEDGSVRRRQRFLCSGGLAPDSFCALAALAPCSGALEAASVPELPKRRWLQRFLCCSGGWGGDGGLSPNVPLL</sequence>
<proteinExistence type="predicted"/>
<reference evidence="1" key="2">
    <citation type="submission" date="2020-08" db="EMBL/GenBank/DDBJ databases">
        <authorList>
            <person name="Shumante A."/>
            <person name="Zimin A.V."/>
            <person name="Puiu D."/>
            <person name="Salzberg S.L."/>
        </authorList>
    </citation>
    <scope>NUCLEOTIDE SEQUENCE</scope>
    <source>
        <strain evidence="1">WC2-LM</strain>
        <tissue evidence="1">Liver</tissue>
    </source>
</reference>